<organism evidence="5">
    <name type="scientific">uncultured Leuconostoc sp</name>
    <dbReference type="NCBI Taxonomy" id="173262"/>
    <lineage>
        <taxon>Bacteria</taxon>
        <taxon>Bacillati</taxon>
        <taxon>Bacillota</taxon>
        <taxon>Bacilli</taxon>
        <taxon>Lactobacillales</taxon>
        <taxon>Lactobacillaceae</taxon>
        <taxon>Leuconostoc</taxon>
        <taxon>environmental samples</taxon>
    </lineage>
</organism>
<protein>
    <submittedName>
        <fullName evidence="5">Glyco_hydro_32N</fullName>
    </submittedName>
</protein>
<evidence type="ECO:0000313" key="5">
    <source>
        <dbReference type="EMBL" id="AIA87354.1"/>
    </source>
</evidence>
<feature type="domain" description="Glycosyl hydrolase family 32 N-terminal" evidence="4">
    <location>
        <begin position="2"/>
        <end position="76"/>
    </location>
</feature>
<keyword evidence="3" id="KW-0326">Glycosidase</keyword>
<dbReference type="Pfam" id="PF00251">
    <property type="entry name" value="Glyco_hydro_32N"/>
    <property type="match status" value="1"/>
</dbReference>
<dbReference type="InterPro" id="IPR051214">
    <property type="entry name" value="GH32_Enzymes"/>
</dbReference>
<dbReference type="GO" id="GO:0016798">
    <property type="term" value="F:hydrolase activity, acting on glycosyl bonds"/>
    <property type="evidence" value="ECO:0007669"/>
    <property type="project" value="UniProtKB-KW"/>
</dbReference>
<evidence type="ECO:0000259" key="4">
    <source>
        <dbReference type="Pfam" id="PF00251"/>
    </source>
</evidence>
<dbReference type="PANTHER" id="PTHR43101:SF1">
    <property type="entry name" value="BETA-FRUCTOSIDASE"/>
    <property type="match status" value="1"/>
</dbReference>
<accession>A0A060BWN4</accession>
<reference evidence="5" key="1">
    <citation type="journal article" date="2013" name="Environ. Microbiol.">
        <title>Seasonally variable intestinal metagenomes of the red palm weevil (Rhynchophorus ferrugineus).</title>
        <authorList>
            <person name="Jia S."/>
            <person name="Zhang X."/>
            <person name="Zhang G."/>
            <person name="Yin A."/>
            <person name="Zhang S."/>
            <person name="Li F."/>
            <person name="Wang L."/>
            <person name="Zhao D."/>
            <person name="Yun Q."/>
            <person name="Tala"/>
            <person name="Wang J."/>
            <person name="Sun G."/>
            <person name="Baabdullah M."/>
            <person name="Yu X."/>
            <person name="Hu S."/>
            <person name="Al-Mssallem I.S."/>
            <person name="Yu J."/>
        </authorList>
    </citation>
    <scope>NUCLEOTIDE SEQUENCE</scope>
</reference>
<dbReference type="Gene3D" id="2.115.10.20">
    <property type="entry name" value="Glycosyl hydrolase domain, family 43"/>
    <property type="match status" value="1"/>
</dbReference>
<dbReference type="EMBL" id="KF120085">
    <property type="protein sequence ID" value="AIA87354.1"/>
    <property type="molecule type" value="Genomic_DNA"/>
</dbReference>
<dbReference type="InterPro" id="IPR023296">
    <property type="entry name" value="Glyco_hydro_beta-prop_sf"/>
</dbReference>
<dbReference type="AlphaFoldDB" id="A0A060BWN4"/>
<name>A0A060BWN4_9LACO</name>
<evidence type="ECO:0000256" key="3">
    <source>
        <dbReference type="ARBA" id="ARBA00023295"/>
    </source>
</evidence>
<dbReference type="InterPro" id="IPR013148">
    <property type="entry name" value="Glyco_hydro_32_N"/>
</dbReference>
<dbReference type="SUPFAM" id="SSF75005">
    <property type="entry name" value="Arabinanase/levansucrase/invertase"/>
    <property type="match status" value="1"/>
</dbReference>
<evidence type="ECO:0000256" key="2">
    <source>
        <dbReference type="ARBA" id="ARBA00022801"/>
    </source>
</evidence>
<evidence type="ECO:0000256" key="1">
    <source>
        <dbReference type="ARBA" id="ARBA00009902"/>
    </source>
</evidence>
<sequence>MEPQGIHYRNAFQTGYLCGVMDYDHMSFTPGDFEELDRGHDFYASQTFMTPDGRRVCIAWMDMWLSEFPEQQEGWAWHADAST</sequence>
<keyword evidence="2" id="KW-0378">Hydrolase</keyword>
<comment type="similarity">
    <text evidence="1">Belongs to the glycosyl hydrolase 32 family.</text>
</comment>
<proteinExistence type="inferred from homology"/>
<dbReference type="PANTHER" id="PTHR43101">
    <property type="entry name" value="BETA-FRUCTOSIDASE"/>
    <property type="match status" value="1"/>
</dbReference>